<keyword evidence="5" id="KW-0808">Transferase</keyword>
<dbReference type="RefSeq" id="XP_026695821.1">
    <property type="nucleotide sequence ID" value="XM_026840020.1"/>
</dbReference>
<evidence type="ECO:0000256" key="4">
    <source>
        <dbReference type="ARBA" id="ARBA00017144"/>
    </source>
</evidence>
<dbReference type="InterPro" id="IPR018095">
    <property type="entry name" value="Thymidylate_kin_CS"/>
</dbReference>
<evidence type="ECO:0000256" key="9">
    <source>
        <dbReference type="ARBA" id="ARBA00022840"/>
    </source>
</evidence>
<evidence type="ECO:0000256" key="6">
    <source>
        <dbReference type="ARBA" id="ARBA00022727"/>
    </source>
</evidence>
<gene>
    <name evidence="14" type="primary">LOC113474072</name>
</gene>
<dbReference type="InterPro" id="IPR018094">
    <property type="entry name" value="Thymidylate_kinase"/>
</dbReference>
<dbReference type="KEGG" id="cin:113474072"/>
<dbReference type="Proteomes" id="UP000008144">
    <property type="component" value="Unassembled WGS sequence"/>
</dbReference>
<organism evidence="14 15">
    <name type="scientific">Ciona intestinalis</name>
    <name type="common">Transparent sea squirt</name>
    <name type="synonym">Ascidia intestinalis</name>
    <dbReference type="NCBI Taxonomy" id="7719"/>
    <lineage>
        <taxon>Eukaryota</taxon>
        <taxon>Metazoa</taxon>
        <taxon>Chordata</taxon>
        <taxon>Tunicata</taxon>
        <taxon>Ascidiacea</taxon>
        <taxon>Phlebobranchia</taxon>
        <taxon>Cionidae</taxon>
        <taxon>Ciona</taxon>
    </lineage>
</organism>
<accession>F6SK91</accession>
<dbReference type="OrthoDB" id="425602at2759"/>
<dbReference type="SUPFAM" id="SSF52540">
    <property type="entry name" value="P-loop containing nucleoside triphosphate hydrolases"/>
    <property type="match status" value="1"/>
</dbReference>
<keyword evidence="15" id="KW-1185">Reference proteome</keyword>
<evidence type="ECO:0000259" key="13">
    <source>
        <dbReference type="Pfam" id="PF02223"/>
    </source>
</evidence>
<dbReference type="NCBIfam" id="TIGR00041">
    <property type="entry name" value="DTMP_kinase"/>
    <property type="match status" value="1"/>
</dbReference>
<keyword evidence="7" id="KW-0547">Nucleotide-binding</keyword>
<keyword evidence="9" id="KW-0067">ATP-binding</keyword>
<proteinExistence type="inferred from homology"/>
<dbReference type="HAMAP" id="MF_00165">
    <property type="entry name" value="Thymidylate_kinase"/>
    <property type="match status" value="1"/>
</dbReference>
<evidence type="ECO:0000256" key="8">
    <source>
        <dbReference type="ARBA" id="ARBA00022777"/>
    </source>
</evidence>
<protein>
    <recommendedName>
        <fullName evidence="4">Thymidylate kinase</fullName>
        <ecNumber evidence="3">2.7.4.9</ecNumber>
    </recommendedName>
    <alternativeName>
        <fullName evidence="10">dTMP kinase</fullName>
    </alternativeName>
</protein>
<evidence type="ECO:0000256" key="7">
    <source>
        <dbReference type="ARBA" id="ARBA00022741"/>
    </source>
</evidence>
<dbReference type="PANTHER" id="PTHR10344">
    <property type="entry name" value="THYMIDYLATE KINASE"/>
    <property type="match status" value="1"/>
</dbReference>
<comment type="similarity">
    <text evidence="2">Belongs to the thymidylate kinase family.</text>
</comment>
<dbReference type="EC" id="2.7.4.9" evidence="3"/>
<reference evidence="14" key="2">
    <citation type="submission" date="2025-08" db="UniProtKB">
        <authorList>
            <consortium name="Ensembl"/>
        </authorList>
    </citation>
    <scope>IDENTIFICATION</scope>
</reference>
<evidence type="ECO:0000313" key="14">
    <source>
        <dbReference type="Ensembl" id="ENSCINP00000022607.2"/>
    </source>
</evidence>
<evidence type="ECO:0000256" key="12">
    <source>
        <dbReference type="ARBA" id="ARBA00056272"/>
    </source>
</evidence>
<dbReference type="Gene3D" id="3.40.50.300">
    <property type="entry name" value="P-loop containing nucleotide triphosphate hydrolases"/>
    <property type="match status" value="1"/>
</dbReference>
<dbReference type="InterPro" id="IPR039430">
    <property type="entry name" value="Thymidylate_kin-like_dom"/>
</dbReference>
<dbReference type="GO" id="GO:0005737">
    <property type="term" value="C:cytoplasm"/>
    <property type="evidence" value="ECO:0000318"/>
    <property type="project" value="GO_Central"/>
</dbReference>
<dbReference type="Pfam" id="PF02223">
    <property type="entry name" value="Thymidylate_kin"/>
    <property type="match status" value="1"/>
</dbReference>
<dbReference type="CDD" id="cd01672">
    <property type="entry name" value="TMPK"/>
    <property type="match status" value="1"/>
</dbReference>
<dbReference type="FunFam" id="3.40.50.300:FF:000679">
    <property type="entry name" value="Thymidylate kinase"/>
    <property type="match status" value="1"/>
</dbReference>
<dbReference type="Ensembl" id="ENSCINT00000022853.2">
    <property type="protein sequence ID" value="ENSCINP00000022607.2"/>
    <property type="gene ID" value="ENSCING00000011971.2"/>
</dbReference>
<evidence type="ECO:0000313" key="15">
    <source>
        <dbReference type="Proteomes" id="UP000008144"/>
    </source>
</evidence>
<reference evidence="14" key="3">
    <citation type="submission" date="2025-09" db="UniProtKB">
        <authorList>
            <consortium name="Ensembl"/>
        </authorList>
    </citation>
    <scope>IDENTIFICATION</scope>
</reference>
<dbReference type="GO" id="GO:0006235">
    <property type="term" value="P:dTTP biosynthetic process"/>
    <property type="evidence" value="ECO:0000318"/>
    <property type="project" value="GO_Central"/>
</dbReference>
<dbReference type="GO" id="GO:0006227">
    <property type="term" value="P:dUDP biosynthetic process"/>
    <property type="evidence" value="ECO:0000318"/>
    <property type="project" value="GO_Central"/>
</dbReference>
<dbReference type="InParanoid" id="F6SK91"/>
<dbReference type="GO" id="GO:0004798">
    <property type="term" value="F:dTMP kinase activity"/>
    <property type="evidence" value="ECO:0000318"/>
    <property type="project" value="GO_Central"/>
</dbReference>
<dbReference type="OMA" id="YWHQFDA"/>
<dbReference type="PANTHER" id="PTHR10344:SF1">
    <property type="entry name" value="THYMIDYLATE KINASE"/>
    <property type="match status" value="1"/>
</dbReference>
<evidence type="ECO:0000256" key="10">
    <source>
        <dbReference type="ARBA" id="ARBA00029962"/>
    </source>
</evidence>
<dbReference type="GO" id="GO:0006233">
    <property type="term" value="P:dTDP biosynthetic process"/>
    <property type="evidence" value="ECO:0000318"/>
    <property type="project" value="GO_Central"/>
</dbReference>
<reference evidence="15" key="1">
    <citation type="journal article" date="2002" name="Science">
        <title>The draft genome of Ciona intestinalis: insights into chordate and vertebrate origins.</title>
        <authorList>
            <person name="Dehal P."/>
            <person name="Satou Y."/>
            <person name="Campbell R.K."/>
            <person name="Chapman J."/>
            <person name="Degnan B."/>
            <person name="De Tomaso A."/>
            <person name="Davidson B."/>
            <person name="Di Gregorio A."/>
            <person name="Gelpke M."/>
            <person name="Goodstein D.M."/>
            <person name="Harafuji N."/>
            <person name="Hastings K.E."/>
            <person name="Ho I."/>
            <person name="Hotta K."/>
            <person name="Huang W."/>
            <person name="Kawashima T."/>
            <person name="Lemaire P."/>
            <person name="Martinez D."/>
            <person name="Meinertzhagen I.A."/>
            <person name="Necula S."/>
            <person name="Nonaka M."/>
            <person name="Putnam N."/>
            <person name="Rash S."/>
            <person name="Saiga H."/>
            <person name="Satake M."/>
            <person name="Terry A."/>
            <person name="Yamada L."/>
            <person name="Wang H.G."/>
            <person name="Awazu S."/>
            <person name="Azumi K."/>
            <person name="Boore J."/>
            <person name="Branno M."/>
            <person name="Chin-Bow S."/>
            <person name="DeSantis R."/>
            <person name="Doyle S."/>
            <person name="Francino P."/>
            <person name="Keys D.N."/>
            <person name="Haga S."/>
            <person name="Hayashi H."/>
            <person name="Hino K."/>
            <person name="Imai K.S."/>
            <person name="Inaba K."/>
            <person name="Kano S."/>
            <person name="Kobayashi K."/>
            <person name="Kobayashi M."/>
            <person name="Lee B.I."/>
            <person name="Makabe K.W."/>
            <person name="Manohar C."/>
            <person name="Matassi G."/>
            <person name="Medina M."/>
            <person name="Mochizuki Y."/>
            <person name="Mount S."/>
            <person name="Morishita T."/>
            <person name="Miura S."/>
            <person name="Nakayama A."/>
            <person name="Nishizaka S."/>
            <person name="Nomoto H."/>
            <person name="Ohta F."/>
            <person name="Oishi K."/>
            <person name="Rigoutsos I."/>
            <person name="Sano M."/>
            <person name="Sasaki A."/>
            <person name="Sasakura Y."/>
            <person name="Shoguchi E."/>
            <person name="Shin-i T."/>
            <person name="Spagnuolo A."/>
            <person name="Stainier D."/>
            <person name="Suzuki M.M."/>
            <person name="Tassy O."/>
            <person name="Takatori N."/>
            <person name="Tokuoka M."/>
            <person name="Yagi K."/>
            <person name="Yoshizaki F."/>
            <person name="Wada S."/>
            <person name="Zhang C."/>
            <person name="Hyatt P.D."/>
            <person name="Larimer F."/>
            <person name="Detter C."/>
            <person name="Doggett N."/>
            <person name="Glavina T."/>
            <person name="Hawkins T."/>
            <person name="Richardson P."/>
            <person name="Lucas S."/>
            <person name="Kohara Y."/>
            <person name="Levine M."/>
            <person name="Satoh N."/>
            <person name="Rokhsar D.S."/>
        </authorList>
    </citation>
    <scope>NUCLEOTIDE SEQUENCE [LARGE SCALE GENOMIC DNA]</scope>
</reference>
<evidence type="ECO:0000256" key="11">
    <source>
        <dbReference type="ARBA" id="ARBA00048743"/>
    </source>
</evidence>
<dbReference type="AlphaFoldDB" id="F6SK91"/>
<dbReference type="GO" id="GO:0005524">
    <property type="term" value="F:ATP binding"/>
    <property type="evidence" value="ECO:0007669"/>
    <property type="project" value="UniProtKB-KW"/>
</dbReference>
<dbReference type="GO" id="GO:0005739">
    <property type="term" value="C:mitochondrion"/>
    <property type="evidence" value="ECO:0000318"/>
    <property type="project" value="GO_Central"/>
</dbReference>
<keyword evidence="6" id="KW-0545">Nucleotide biosynthesis</keyword>
<evidence type="ECO:0000256" key="3">
    <source>
        <dbReference type="ARBA" id="ARBA00012980"/>
    </source>
</evidence>
<dbReference type="GO" id="GO:0005634">
    <property type="term" value="C:nucleus"/>
    <property type="evidence" value="ECO:0000318"/>
    <property type="project" value="GO_Central"/>
</dbReference>
<evidence type="ECO:0000256" key="5">
    <source>
        <dbReference type="ARBA" id="ARBA00022679"/>
    </source>
</evidence>
<keyword evidence="8" id="KW-0418">Kinase</keyword>
<feature type="domain" description="Thymidylate kinase-like" evidence="13">
    <location>
        <begin position="11"/>
        <end position="187"/>
    </location>
</feature>
<dbReference type="GO" id="GO:0004550">
    <property type="term" value="F:nucleoside diphosphate kinase activity"/>
    <property type="evidence" value="ECO:0000318"/>
    <property type="project" value="GO_Central"/>
</dbReference>
<name>F6SK91_CIOIN</name>
<comment type="catalytic activity">
    <reaction evidence="11">
        <text>dTMP + ATP = dTDP + ADP</text>
        <dbReference type="Rhea" id="RHEA:13517"/>
        <dbReference type="ChEBI" id="CHEBI:30616"/>
        <dbReference type="ChEBI" id="CHEBI:58369"/>
        <dbReference type="ChEBI" id="CHEBI:63528"/>
        <dbReference type="ChEBI" id="CHEBI:456216"/>
        <dbReference type="EC" id="2.7.4.9"/>
    </reaction>
</comment>
<evidence type="ECO:0000256" key="1">
    <source>
        <dbReference type="ARBA" id="ARBA00004992"/>
    </source>
</evidence>
<comment type="function">
    <text evidence="12">Catalyzes the phosphorylation of thymidine monophosphate (dTMP) to thymidine diphosphate (dTDP), the immediate precursor for the DNA building block dTTP, with ATP as the preferred phosphoryl donor in the presence of Mg(2+).</text>
</comment>
<comment type="pathway">
    <text evidence="1">Pyrimidine metabolism; dTTP biosynthesis.</text>
</comment>
<dbReference type="GeneID" id="113474072"/>
<dbReference type="PROSITE" id="PS01331">
    <property type="entry name" value="THYMIDYLATE_KINASE"/>
    <property type="match status" value="1"/>
</dbReference>
<dbReference type="STRING" id="7719.ENSCINP00000022607"/>
<sequence length="209" mass="23604">MKVGRGALIVVEGLDRSGKTTQCQKLITALNEKNQKVKLLKFPDRTTEIGKTINSYLVKKSNLDDRAIHLLFSANRWEKRSEMLQDLNDGVTLIVDRYAYSGAAFSAAKKGLELDWCKSPDSGLPQPDLVLFLELSTSVAATRGGYGEERYETTEFQKKVALNFHGLKTEEWKVIDAGRDMFEVHQDMLSFVEKTMEKVKLQPVGTLWT</sequence>
<dbReference type="FunCoup" id="F6SK91">
    <property type="interactions" value="339"/>
</dbReference>
<dbReference type="InterPro" id="IPR027417">
    <property type="entry name" value="P-loop_NTPase"/>
</dbReference>
<evidence type="ECO:0000256" key="2">
    <source>
        <dbReference type="ARBA" id="ARBA00009776"/>
    </source>
</evidence>
<dbReference type="GeneTree" id="ENSGT00940000154030"/>
<dbReference type="HOGENOM" id="CLU_049131_3_3_1"/>